<reference evidence="8" key="1">
    <citation type="submission" date="2016-10" db="EMBL/GenBank/DDBJ databases">
        <authorList>
            <person name="de Groot N.N."/>
        </authorList>
    </citation>
    <scope>NUCLEOTIDE SEQUENCE</scope>
</reference>
<evidence type="ECO:0000313" key="8">
    <source>
        <dbReference type="EMBL" id="SFV52357.1"/>
    </source>
</evidence>
<feature type="domain" description="Ribosomal RNA adenine methylase transferase N-terminal" evidence="7">
    <location>
        <begin position="24"/>
        <end position="195"/>
    </location>
</feature>
<name>A0A1W1BFS7_9ZZZZ</name>
<dbReference type="Pfam" id="PF00398">
    <property type="entry name" value="RrnaAD"/>
    <property type="match status" value="1"/>
</dbReference>
<dbReference type="EMBL" id="FPHG01000016">
    <property type="protein sequence ID" value="SFV52357.1"/>
    <property type="molecule type" value="Genomic_DNA"/>
</dbReference>
<proteinExistence type="inferred from homology"/>
<keyword evidence="6" id="KW-0694">RNA-binding</keyword>
<evidence type="ECO:0000256" key="4">
    <source>
        <dbReference type="ARBA" id="ARBA00022679"/>
    </source>
</evidence>
<dbReference type="Gene3D" id="1.10.8.100">
    <property type="entry name" value="Ribosomal RNA adenine dimethylase-like, domain 2"/>
    <property type="match status" value="1"/>
</dbReference>
<keyword evidence="4 8" id="KW-0808">Transferase</keyword>
<dbReference type="InterPro" id="IPR029063">
    <property type="entry name" value="SAM-dependent_MTases_sf"/>
</dbReference>
<evidence type="ECO:0000256" key="3">
    <source>
        <dbReference type="ARBA" id="ARBA00022603"/>
    </source>
</evidence>
<keyword evidence="1" id="KW-0963">Cytoplasm</keyword>
<evidence type="ECO:0000256" key="6">
    <source>
        <dbReference type="ARBA" id="ARBA00022884"/>
    </source>
</evidence>
<sequence>MIKKNLADFANKRFGQNFLKNDYYINQIIQSIPKDSLKIAEIGPGLGDLTKELVRVRNVEAFEVDKRLCQHLQTEFSDAIDSGSLRLNCGDVLKRWEDKSLLNEEYHLVANLPYYIATNIILKAFKDPLCKSILVMVQKEVAVKFSAESKQKEFSSLSVLTQSVGKASICFDVPAEAFVPPPNVTSSVLLIEKVRSEDDENFEAFLRIAFQQPRKKLSKNLLVTFSKDKIEPLFKKLGLKPDLRPHEAQTTIYHHLYRELKKDFIDGRKNTKQSREKKRRGKATK</sequence>
<dbReference type="GO" id="GO:0003723">
    <property type="term" value="F:RNA binding"/>
    <property type="evidence" value="ECO:0007669"/>
    <property type="project" value="UniProtKB-KW"/>
</dbReference>
<evidence type="ECO:0000259" key="7">
    <source>
        <dbReference type="SMART" id="SM00650"/>
    </source>
</evidence>
<organism evidence="8">
    <name type="scientific">hydrothermal vent metagenome</name>
    <dbReference type="NCBI Taxonomy" id="652676"/>
    <lineage>
        <taxon>unclassified sequences</taxon>
        <taxon>metagenomes</taxon>
        <taxon>ecological metagenomes</taxon>
    </lineage>
</organism>
<evidence type="ECO:0000256" key="1">
    <source>
        <dbReference type="ARBA" id="ARBA00022490"/>
    </source>
</evidence>
<dbReference type="PANTHER" id="PTHR11727">
    <property type="entry name" value="DIMETHYLADENOSINE TRANSFERASE"/>
    <property type="match status" value="1"/>
</dbReference>
<protein>
    <submittedName>
        <fullName evidence="8">SSU rRNA (Adenine(1518)-N(6)/adenine(1519)-N(6))-dimethyltransferase</fullName>
        <ecNumber evidence="8">2.1.1.182</ecNumber>
    </submittedName>
</protein>
<dbReference type="InterPro" id="IPR020598">
    <property type="entry name" value="rRNA_Ade_methylase_Trfase_N"/>
</dbReference>
<keyword evidence="5" id="KW-0949">S-adenosyl-L-methionine</keyword>
<dbReference type="InterPro" id="IPR001737">
    <property type="entry name" value="KsgA/Erm"/>
</dbReference>
<keyword evidence="2" id="KW-0698">rRNA processing</keyword>
<dbReference type="GO" id="GO:0005829">
    <property type="term" value="C:cytosol"/>
    <property type="evidence" value="ECO:0007669"/>
    <property type="project" value="TreeGrafter"/>
</dbReference>
<dbReference type="Gene3D" id="3.40.50.150">
    <property type="entry name" value="Vaccinia Virus protein VP39"/>
    <property type="match status" value="1"/>
</dbReference>
<accession>A0A1W1BFS7</accession>
<dbReference type="InterPro" id="IPR011530">
    <property type="entry name" value="rRNA_adenine_dimethylase"/>
</dbReference>
<dbReference type="AlphaFoldDB" id="A0A1W1BFS7"/>
<dbReference type="EC" id="2.1.1.182" evidence="8"/>
<dbReference type="HAMAP" id="MF_00607">
    <property type="entry name" value="16SrRNA_methyltr_A"/>
    <property type="match status" value="1"/>
</dbReference>
<dbReference type="NCBIfam" id="TIGR00755">
    <property type="entry name" value="ksgA"/>
    <property type="match status" value="1"/>
</dbReference>
<dbReference type="GO" id="GO:0052908">
    <property type="term" value="F:16S rRNA (adenine(1518)-N(6)/adenine(1519)-N(6))-dimethyltransferase activity"/>
    <property type="evidence" value="ECO:0007669"/>
    <property type="project" value="UniProtKB-EC"/>
</dbReference>
<evidence type="ECO:0000256" key="2">
    <source>
        <dbReference type="ARBA" id="ARBA00022552"/>
    </source>
</evidence>
<dbReference type="SUPFAM" id="SSF53335">
    <property type="entry name" value="S-adenosyl-L-methionine-dependent methyltransferases"/>
    <property type="match status" value="1"/>
</dbReference>
<keyword evidence="3 8" id="KW-0489">Methyltransferase</keyword>
<dbReference type="PANTHER" id="PTHR11727:SF7">
    <property type="entry name" value="DIMETHYLADENOSINE TRANSFERASE-RELATED"/>
    <property type="match status" value="1"/>
</dbReference>
<gene>
    <name evidence="8" type="ORF">MNB_SV-9-1041</name>
</gene>
<dbReference type="InterPro" id="IPR023165">
    <property type="entry name" value="rRNA_Ade_diMease-like_C"/>
</dbReference>
<dbReference type="SMART" id="SM00650">
    <property type="entry name" value="rADc"/>
    <property type="match status" value="1"/>
</dbReference>
<dbReference type="PROSITE" id="PS51689">
    <property type="entry name" value="SAM_RNA_A_N6_MT"/>
    <property type="match status" value="1"/>
</dbReference>
<evidence type="ECO:0000256" key="5">
    <source>
        <dbReference type="ARBA" id="ARBA00022691"/>
    </source>
</evidence>